<organism evidence="5 6">
    <name type="scientific">Streptomyces endocoffeicus</name>
    <dbReference type="NCBI Taxonomy" id="2898945"/>
    <lineage>
        <taxon>Bacteria</taxon>
        <taxon>Bacillati</taxon>
        <taxon>Actinomycetota</taxon>
        <taxon>Actinomycetes</taxon>
        <taxon>Kitasatosporales</taxon>
        <taxon>Streptomycetaceae</taxon>
        <taxon>Streptomyces</taxon>
    </lineage>
</organism>
<dbReference type="InterPro" id="IPR017853">
    <property type="entry name" value="GH"/>
</dbReference>
<dbReference type="InterPro" id="IPR005084">
    <property type="entry name" value="CBM6"/>
</dbReference>
<dbReference type="Gene3D" id="2.60.40.1180">
    <property type="entry name" value="Golgi alpha-mannosidase II"/>
    <property type="match status" value="2"/>
</dbReference>
<dbReference type="PANTHER" id="PTHR43863">
    <property type="entry name" value="HYDROLASE, PUTATIVE (AFU_ORTHOLOGUE AFUA_1G03140)-RELATED"/>
    <property type="match status" value="1"/>
</dbReference>
<evidence type="ECO:0000313" key="6">
    <source>
        <dbReference type="Proteomes" id="UP000621510"/>
    </source>
</evidence>
<dbReference type="Pfam" id="PF13802">
    <property type="entry name" value="Gal_mutarotas_2"/>
    <property type="match status" value="1"/>
</dbReference>
<dbReference type="InterPro" id="IPR048395">
    <property type="entry name" value="Glyco_hydro_31_C"/>
</dbReference>
<dbReference type="SUPFAM" id="SSF74650">
    <property type="entry name" value="Galactose mutarotase-like"/>
    <property type="match status" value="1"/>
</dbReference>
<dbReference type="InterPro" id="IPR000322">
    <property type="entry name" value="Glyco_hydro_31_TIM"/>
</dbReference>
<dbReference type="Proteomes" id="UP000621510">
    <property type="component" value="Unassembled WGS sequence"/>
</dbReference>
<dbReference type="InterPro" id="IPR051816">
    <property type="entry name" value="Glycosyl_Hydrolase_31"/>
</dbReference>
<dbReference type="PROSITE" id="PS51175">
    <property type="entry name" value="CBM6"/>
    <property type="match status" value="1"/>
</dbReference>
<dbReference type="Pfam" id="PF01055">
    <property type="entry name" value="Glyco_hydro_31_2nd"/>
    <property type="match status" value="1"/>
</dbReference>
<protein>
    <submittedName>
        <fullName evidence="5">DUF5110 domain-containing protein</fullName>
    </submittedName>
</protein>
<evidence type="ECO:0000256" key="1">
    <source>
        <dbReference type="ARBA" id="ARBA00007806"/>
    </source>
</evidence>
<evidence type="ECO:0000259" key="4">
    <source>
        <dbReference type="PROSITE" id="PS51175"/>
    </source>
</evidence>
<keyword evidence="2" id="KW-0326">Glycosidase</keyword>
<reference evidence="5 6" key="1">
    <citation type="submission" date="2021-01" db="EMBL/GenBank/DDBJ databases">
        <title>WGS of actinomycetes isolated from Thailand.</title>
        <authorList>
            <person name="Thawai C."/>
        </authorList>
    </citation>
    <scope>NUCLEOTIDE SEQUENCE [LARGE SCALE GENOMIC DNA]</scope>
    <source>
        <strain evidence="5 6">CA3R110</strain>
    </source>
</reference>
<evidence type="ECO:0000256" key="3">
    <source>
        <dbReference type="SAM" id="SignalP"/>
    </source>
</evidence>
<dbReference type="InterPro" id="IPR025887">
    <property type="entry name" value="Glyco_hydro_31_N_dom"/>
</dbReference>
<comment type="caution">
    <text evidence="5">The sequence shown here is derived from an EMBL/GenBank/DDBJ whole genome shotgun (WGS) entry which is preliminary data.</text>
</comment>
<dbReference type="Gene3D" id="2.60.120.260">
    <property type="entry name" value="Galactose-binding domain-like"/>
    <property type="match status" value="1"/>
</dbReference>
<dbReference type="RefSeq" id="WP_201857467.1">
    <property type="nucleotide sequence ID" value="NZ_JAERRG010000035.1"/>
</dbReference>
<dbReference type="InterPro" id="IPR013780">
    <property type="entry name" value="Glyco_hydro_b"/>
</dbReference>
<dbReference type="Gene3D" id="2.60.40.1760">
    <property type="entry name" value="glycosyl hydrolase (family 31)"/>
    <property type="match status" value="1"/>
</dbReference>
<proteinExistence type="inferred from homology"/>
<dbReference type="Pfam" id="PF21365">
    <property type="entry name" value="Glyco_hydro_31_3rd"/>
    <property type="match status" value="1"/>
</dbReference>
<keyword evidence="3" id="KW-0732">Signal</keyword>
<dbReference type="EMBL" id="JAERRG010000035">
    <property type="protein sequence ID" value="MBL1119692.1"/>
    <property type="molecule type" value="Genomic_DNA"/>
</dbReference>
<dbReference type="PANTHER" id="PTHR43863:SF2">
    <property type="entry name" value="MALTASE-GLUCOAMYLASE"/>
    <property type="match status" value="1"/>
</dbReference>
<gene>
    <name evidence="5" type="ORF">JK364_46365</name>
</gene>
<name>A0ABS1Q6B0_9ACTN</name>
<dbReference type="CDD" id="cd04082">
    <property type="entry name" value="CBM35_pectate_lyase-like"/>
    <property type="match status" value="1"/>
</dbReference>
<dbReference type="InterPro" id="IPR008979">
    <property type="entry name" value="Galactose-bd-like_sf"/>
</dbReference>
<feature type="domain" description="CBM6" evidence="4">
    <location>
        <begin position="895"/>
        <end position="1021"/>
    </location>
</feature>
<dbReference type="SUPFAM" id="SSF51445">
    <property type="entry name" value="(Trans)glycosidases"/>
    <property type="match status" value="1"/>
</dbReference>
<dbReference type="SUPFAM" id="SSF51011">
    <property type="entry name" value="Glycosyl hydrolase domain"/>
    <property type="match status" value="1"/>
</dbReference>
<feature type="signal peptide" evidence="3">
    <location>
        <begin position="1"/>
        <end position="31"/>
    </location>
</feature>
<dbReference type="InterPro" id="IPR033403">
    <property type="entry name" value="DUF5110"/>
</dbReference>
<dbReference type="InterPro" id="IPR006311">
    <property type="entry name" value="TAT_signal"/>
</dbReference>
<evidence type="ECO:0000256" key="2">
    <source>
        <dbReference type="RuleBase" id="RU361185"/>
    </source>
</evidence>
<accession>A0ABS1Q6B0</accession>
<evidence type="ECO:0000313" key="5">
    <source>
        <dbReference type="EMBL" id="MBL1119692.1"/>
    </source>
</evidence>
<dbReference type="PROSITE" id="PS51318">
    <property type="entry name" value="TAT"/>
    <property type="match status" value="1"/>
</dbReference>
<dbReference type="CDD" id="cd14752">
    <property type="entry name" value="GH31_N"/>
    <property type="match status" value="1"/>
</dbReference>
<keyword evidence="2" id="KW-0378">Hydrolase</keyword>
<dbReference type="Pfam" id="PF17137">
    <property type="entry name" value="DUF5110"/>
    <property type="match status" value="1"/>
</dbReference>
<dbReference type="InterPro" id="IPR011013">
    <property type="entry name" value="Gal_mutarotase_sf_dom"/>
</dbReference>
<feature type="chain" id="PRO_5046935961" evidence="3">
    <location>
        <begin position="32"/>
        <end position="1021"/>
    </location>
</feature>
<dbReference type="Gene3D" id="3.20.20.80">
    <property type="entry name" value="Glycosidases"/>
    <property type="match status" value="1"/>
</dbReference>
<dbReference type="Pfam" id="PF03422">
    <property type="entry name" value="CBM_6"/>
    <property type="match status" value="1"/>
</dbReference>
<dbReference type="SUPFAM" id="SSF49785">
    <property type="entry name" value="Galactose-binding domain-like"/>
    <property type="match status" value="1"/>
</dbReference>
<keyword evidence="6" id="KW-1185">Reference proteome</keyword>
<comment type="similarity">
    <text evidence="1 2">Belongs to the glycosyl hydrolase 31 family.</text>
</comment>
<sequence>MPSSMNRRQFNRAALGAVGLRLTAAALPASAASALFAVPAHAEGQERLGDYAGHTVDTRSLTVASATGQQLKFTAYGDQMVRVQAIRAGETFFPDSRYEMVVPSNHARIRGSLGVADHDGSLVITTAGIDGIRIVLRKKPLRMEFYRKHSMCSTKAGDLLAKEDDTRSISWGGPESSVVTQEFMPPAQEANERFVKAGHGTFGRSPKLDRTGDAVSHNYATANNGQAPAIVPLYLSSNGYGVFFNTTFDTTFSFGGSRPYAFSADDHNTEGVRPQLDYFLINGPDFAGLLDQYTQLTGRPRLPQASIFGLQMSDKNFASVSDQNWWRQKITEHRAAGFPFDHQVNDNRWRQGSGAWSGSWFEFSDERWPDPASYKEWAAVNGITVTLDYNRNNSNEMEGWIAGPPPGYSFNAADLTAVSEKDAVPDWSSPATRAWVWSVFWKKAFDPALKYPGDGLWLDEPDELGRIPYNADTANGWKWSELRNAYFFYLHKGVGQEGWDPDTGDHIGRAKRPWNWSRGASAGQQRYGHYWTGDIDSTYDEMRMQIRGMQAAGLGGFPYANIDGGGYHPSANGLISDPLYRNWPAAWSSLSPIWRPHGAANTKDAGQRASRWPLDQSADAQADFTKYSRLRYTLMPYIYTIAHQAHSTGMPMARAMFIDYQDRAIAYAHDLQYMWGPSLLVAPLTSDGGGSAQVWLPAGSTWYDLWNDVQYTGSDSTELSCSTRTGEIPVFVKAGAILPRYPYAQSTKYMNKRQLEMDVYSGADGAFSLVEDDGVTEDHQRGERSVTELTYADKARKVVIRHPRGTYADAPTARRYVVRLHGLSAPVGMRVNGGSTLPAFTSEAVAIVNGCGTVWDSARKVLSVVTPSIAAAERDGVAAKIEPSGEQLPTATGGTVYQAENAAALHGAFIDTRHPEYTGTGYAAFADSSADGAFIEWTVDVPDGGSRALTFRYANGGVTDRPLSVSVNGSPVESALPFAPTGGWATWRTTSLATSLPAGKVTIRATTTGSNGAHMDSLTIQ</sequence>